<dbReference type="Gene3D" id="3.90.226.10">
    <property type="entry name" value="2-enoyl-CoA Hydratase, Chain A, domain 1"/>
    <property type="match status" value="1"/>
</dbReference>
<dbReference type="Pfam" id="PF00378">
    <property type="entry name" value="ECH_1"/>
    <property type="match status" value="1"/>
</dbReference>
<evidence type="ECO:0000256" key="1">
    <source>
        <dbReference type="ARBA" id="ARBA00005254"/>
    </source>
</evidence>
<dbReference type="GO" id="GO:0003824">
    <property type="term" value="F:catalytic activity"/>
    <property type="evidence" value="ECO:0007669"/>
    <property type="project" value="UniProtKB-ARBA"/>
</dbReference>
<protein>
    <submittedName>
        <fullName evidence="2">Enoyl-CoA hydratase</fullName>
    </submittedName>
</protein>
<dbReference type="Gene3D" id="1.10.12.10">
    <property type="entry name" value="Lyase 2-enoyl-coa Hydratase, Chain A, domain 2"/>
    <property type="match status" value="1"/>
</dbReference>
<dbReference type="PANTHER" id="PTHR43459">
    <property type="entry name" value="ENOYL-COA HYDRATASE"/>
    <property type="match status" value="1"/>
</dbReference>
<evidence type="ECO:0000313" key="2">
    <source>
        <dbReference type="EMBL" id="CUB07334.1"/>
    </source>
</evidence>
<dbReference type="InterPro" id="IPR014748">
    <property type="entry name" value="Enoyl-CoA_hydra_C"/>
</dbReference>
<dbReference type="InterPro" id="IPR001753">
    <property type="entry name" value="Enoyl-CoA_hydra/iso"/>
</dbReference>
<dbReference type="AlphaFoldDB" id="A0A0K6IWA2"/>
<dbReference type="SUPFAM" id="SSF52096">
    <property type="entry name" value="ClpP/crotonase"/>
    <property type="match status" value="1"/>
</dbReference>
<name>A0A0K6IWA2_9PROT</name>
<sequence>MAQTVLWEVVDGIGRLELNRPESLNALSFDMMEALDAASAALVQRTDLRVLVVSGRGGHFMAGGDIRDFSRLLDRTPGERRETFRTAIEQRVNPVVERLSRVPCPVVAKVSGACAGFGMSLMLACDLAIASSDAVFTTAYAMLGLPADGGLSYFLPRAVGSRRAAELFLLAERFDAQRALELGLVNRVVAPEALDAEVEALAARLAAGPSYAYGRIRSLLADSLEQSLEAQLLAEAEAFGDCSATEDFVEGIEAFLAKRKPRFRGR</sequence>
<dbReference type="EMBL" id="CYHH01000006">
    <property type="protein sequence ID" value="CUB07334.1"/>
    <property type="molecule type" value="Genomic_DNA"/>
</dbReference>
<accession>A0A0K6IWA2</accession>
<organism evidence="2 3">
    <name type="scientific">Tepidiphilus thermophilus</name>
    <dbReference type="NCBI Taxonomy" id="876478"/>
    <lineage>
        <taxon>Bacteria</taxon>
        <taxon>Pseudomonadati</taxon>
        <taxon>Pseudomonadota</taxon>
        <taxon>Hydrogenophilia</taxon>
        <taxon>Hydrogenophilales</taxon>
        <taxon>Hydrogenophilaceae</taxon>
        <taxon>Tepidiphilus</taxon>
    </lineage>
</organism>
<dbReference type="PANTHER" id="PTHR43459:SF1">
    <property type="entry name" value="EG:BACN32G11.4 PROTEIN"/>
    <property type="match status" value="1"/>
</dbReference>
<reference evidence="3" key="1">
    <citation type="submission" date="2015-08" db="EMBL/GenBank/DDBJ databases">
        <authorList>
            <person name="Babu N.S."/>
            <person name="Beckwith C.J."/>
            <person name="Beseler K.G."/>
            <person name="Brison A."/>
            <person name="Carone J.V."/>
            <person name="Caskin T.P."/>
            <person name="Diamond M."/>
            <person name="Durham M.E."/>
            <person name="Foxe J.M."/>
            <person name="Go M."/>
            <person name="Henderson B.A."/>
            <person name="Jones I.B."/>
            <person name="McGettigan J.A."/>
            <person name="Micheletti S.J."/>
            <person name="Nasrallah M.E."/>
            <person name="Ortiz D."/>
            <person name="Piller C.R."/>
            <person name="Privatt S.R."/>
            <person name="Schneider S.L."/>
            <person name="Sharp S."/>
            <person name="Smith T.C."/>
            <person name="Stanton J.D."/>
            <person name="Ullery H.E."/>
            <person name="Wilson R.J."/>
            <person name="Serrano M.G."/>
            <person name="Buck G."/>
            <person name="Lee V."/>
            <person name="Wang Y."/>
            <person name="Carvalho R."/>
            <person name="Voegtly L."/>
            <person name="Shi R."/>
            <person name="Duckworth R."/>
            <person name="Johnson A."/>
            <person name="Loviza R."/>
            <person name="Walstead R."/>
            <person name="Shah Z."/>
            <person name="Kiflezghi M."/>
            <person name="Wade K."/>
            <person name="Ball S.L."/>
            <person name="Bradley K.W."/>
            <person name="Asai D.J."/>
            <person name="Bowman C.A."/>
            <person name="Russell D.A."/>
            <person name="Pope W.H."/>
            <person name="Jacobs-Sera D."/>
            <person name="Hendrix R.W."/>
            <person name="Hatfull G.F."/>
        </authorList>
    </citation>
    <scope>NUCLEOTIDE SEQUENCE [LARGE SCALE GENOMIC DNA]</scope>
    <source>
        <strain evidence="3">JCM 19170</strain>
    </source>
</reference>
<evidence type="ECO:0000313" key="3">
    <source>
        <dbReference type="Proteomes" id="UP000182108"/>
    </source>
</evidence>
<dbReference type="Proteomes" id="UP000182108">
    <property type="component" value="Unassembled WGS sequence"/>
</dbReference>
<dbReference type="CDD" id="cd06558">
    <property type="entry name" value="crotonase-like"/>
    <property type="match status" value="1"/>
</dbReference>
<comment type="similarity">
    <text evidence="1">Belongs to the enoyl-CoA hydratase/isomerase family.</text>
</comment>
<proteinExistence type="inferred from homology"/>
<gene>
    <name evidence="2" type="ORF">Ga0061068_10684</name>
</gene>
<dbReference type="RefSeq" id="WP_055423621.1">
    <property type="nucleotide sequence ID" value="NZ_CYHH01000006.1"/>
</dbReference>
<dbReference type="InterPro" id="IPR029045">
    <property type="entry name" value="ClpP/crotonase-like_dom_sf"/>
</dbReference>
<dbReference type="OrthoDB" id="9777711at2"/>
<keyword evidence="3" id="KW-1185">Reference proteome</keyword>